<reference evidence="6" key="1">
    <citation type="submission" date="2017-02" db="UniProtKB">
        <authorList>
            <consortium name="WormBaseParasite"/>
        </authorList>
    </citation>
    <scope>IDENTIFICATION</scope>
</reference>
<dbReference type="AlphaFoldDB" id="A0A0N4VTN8"/>
<protein>
    <submittedName>
        <fullName evidence="6">Triple gene block protein 2</fullName>
    </submittedName>
</protein>
<dbReference type="PANTHER" id="PTHR45646:SF11">
    <property type="entry name" value="SERINE_THREONINE-PROTEIN KINASE DOA"/>
    <property type="match status" value="1"/>
</dbReference>
<dbReference type="Gene3D" id="1.10.510.10">
    <property type="entry name" value="Transferase(Phosphotransferase) domain 1"/>
    <property type="match status" value="1"/>
</dbReference>
<evidence type="ECO:0000313" key="6">
    <source>
        <dbReference type="WBParaSite" id="HPLM_0000065501-mRNA-1"/>
    </source>
</evidence>
<evidence type="ECO:0000256" key="4">
    <source>
        <dbReference type="ARBA" id="ARBA00022777"/>
    </source>
</evidence>
<dbReference type="GO" id="GO:0005634">
    <property type="term" value="C:nucleus"/>
    <property type="evidence" value="ECO:0007669"/>
    <property type="project" value="TreeGrafter"/>
</dbReference>
<dbReference type="GO" id="GO:0005524">
    <property type="term" value="F:ATP binding"/>
    <property type="evidence" value="ECO:0007669"/>
    <property type="project" value="UniProtKB-KW"/>
</dbReference>
<keyword evidence="3" id="KW-0547">Nucleotide-binding</keyword>
<keyword evidence="1" id="KW-0723">Serine/threonine-protein kinase</keyword>
<keyword evidence="4" id="KW-0418">Kinase</keyword>
<organism evidence="6">
    <name type="scientific">Haemonchus placei</name>
    <name type="common">Barber's pole worm</name>
    <dbReference type="NCBI Taxonomy" id="6290"/>
    <lineage>
        <taxon>Eukaryota</taxon>
        <taxon>Metazoa</taxon>
        <taxon>Ecdysozoa</taxon>
        <taxon>Nematoda</taxon>
        <taxon>Chromadorea</taxon>
        <taxon>Rhabditida</taxon>
        <taxon>Rhabditina</taxon>
        <taxon>Rhabditomorpha</taxon>
        <taxon>Strongyloidea</taxon>
        <taxon>Trichostrongylidae</taxon>
        <taxon>Haemonchus</taxon>
    </lineage>
</organism>
<proteinExistence type="predicted"/>
<sequence length="40" mass="4455">LGSATFNNEHHSAIISTRHYRAPEVILGKPFSCDINALHH</sequence>
<accession>A0A0N4VTN8</accession>
<dbReference type="PANTHER" id="PTHR45646">
    <property type="entry name" value="SERINE/THREONINE-PROTEIN KINASE DOA-RELATED"/>
    <property type="match status" value="1"/>
</dbReference>
<dbReference type="GO" id="GO:0004674">
    <property type="term" value="F:protein serine/threonine kinase activity"/>
    <property type="evidence" value="ECO:0007669"/>
    <property type="project" value="UniProtKB-KW"/>
</dbReference>
<dbReference type="InterPro" id="IPR011009">
    <property type="entry name" value="Kinase-like_dom_sf"/>
</dbReference>
<name>A0A0N4VTN8_HAEPC</name>
<dbReference type="WBParaSite" id="HPLM_0000065501-mRNA-1">
    <property type="protein sequence ID" value="HPLM_0000065501-mRNA-1"/>
    <property type="gene ID" value="HPLM_0000065501"/>
</dbReference>
<evidence type="ECO:0000256" key="5">
    <source>
        <dbReference type="ARBA" id="ARBA00022840"/>
    </source>
</evidence>
<evidence type="ECO:0000256" key="2">
    <source>
        <dbReference type="ARBA" id="ARBA00022679"/>
    </source>
</evidence>
<evidence type="ECO:0000256" key="3">
    <source>
        <dbReference type="ARBA" id="ARBA00022741"/>
    </source>
</evidence>
<keyword evidence="2" id="KW-0808">Transferase</keyword>
<evidence type="ECO:0000256" key="1">
    <source>
        <dbReference type="ARBA" id="ARBA00022527"/>
    </source>
</evidence>
<keyword evidence="5" id="KW-0067">ATP-binding</keyword>
<dbReference type="SUPFAM" id="SSF56112">
    <property type="entry name" value="Protein kinase-like (PK-like)"/>
    <property type="match status" value="1"/>
</dbReference>
<dbReference type="InterPro" id="IPR051175">
    <property type="entry name" value="CLK_kinases"/>
</dbReference>